<keyword evidence="13" id="KW-1185">Reference proteome</keyword>
<name>A0ABU5H210_9BACT</name>
<feature type="transmembrane region" description="Helical" evidence="11">
    <location>
        <begin position="279"/>
        <end position="300"/>
    </location>
</feature>
<dbReference type="PANTHER" id="PTHR32196:SF32">
    <property type="entry name" value="XYLOSE TRANSPORT SYSTEM PERMEASE PROTEIN XYLH"/>
    <property type="match status" value="1"/>
</dbReference>
<evidence type="ECO:0000256" key="3">
    <source>
        <dbReference type="ARBA" id="ARBA00022475"/>
    </source>
</evidence>
<reference evidence="12 13" key="1">
    <citation type="submission" date="2023-12" db="EMBL/GenBank/DDBJ databases">
        <title>the genome sequence of Hyalangium sp. s54d21.</title>
        <authorList>
            <person name="Zhang X."/>
        </authorList>
    </citation>
    <scope>NUCLEOTIDE SEQUENCE [LARGE SCALE GENOMIC DNA]</scope>
    <source>
        <strain evidence="13">s54d21</strain>
    </source>
</reference>
<comment type="subcellular location">
    <subcellularLocation>
        <location evidence="1">Cell membrane</location>
        <topology evidence="1">Multi-pass membrane protein</topology>
    </subcellularLocation>
</comment>
<feature type="transmembrane region" description="Helical" evidence="11">
    <location>
        <begin position="75"/>
        <end position="95"/>
    </location>
</feature>
<comment type="caution">
    <text evidence="12">The sequence shown here is derived from an EMBL/GenBank/DDBJ whole genome shotgun (WGS) entry which is preliminary data.</text>
</comment>
<protein>
    <recommendedName>
        <fullName evidence="10">Xylose transport system permease protein XylH</fullName>
    </recommendedName>
</protein>
<keyword evidence="2" id="KW-0813">Transport</keyword>
<dbReference type="InterPro" id="IPR001851">
    <property type="entry name" value="ABC_transp_permease"/>
</dbReference>
<evidence type="ECO:0000256" key="4">
    <source>
        <dbReference type="ARBA" id="ARBA00022519"/>
    </source>
</evidence>
<dbReference type="Pfam" id="PF02653">
    <property type="entry name" value="BPD_transp_2"/>
    <property type="match status" value="1"/>
</dbReference>
<keyword evidence="3" id="KW-1003">Cell membrane</keyword>
<proteinExistence type="predicted"/>
<keyword evidence="7 11" id="KW-1133">Transmembrane helix</keyword>
<evidence type="ECO:0000256" key="1">
    <source>
        <dbReference type="ARBA" id="ARBA00004651"/>
    </source>
</evidence>
<evidence type="ECO:0000256" key="11">
    <source>
        <dbReference type="SAM" id="Phobius"/>
    </source>
</evidence>
<evidence type="ECO:0000256" key="7">
    <source>
        <dbReference type="ARBA" id="ARBA00022989"/>
    </source>
</evidence>
<feature type="transmembrane region" description="Helical" evidence="11">
    <location>
        <begin position="101"/>
        <end position="120"/>
    </location>
</feature>
<keyword evidence="6 11" id="KW-0812">Transmembrane</keyword>
<evidence type="ECO:0000313" key="13">
    <source>
        <dbReference type="Proteomes" id="UP001291309"/>
    </source>
</evidence>
<dbReference type="EMBL" id="JAXIVS010000004">
    <property type="protein sequence ID" value="MDY7227495.1"/>
    <property type="molecule type" value="Genomic_DNA"/>
</dbReference>
<organism evidence="12 13">
    <name type="scientific">Hyalangium rubrum</name>
    <dbReference type="NCBI Taxonomy" id="3103134"/>
    <lineage>
        <taxon>Bacteria</taxon>
        <taxon>Pseudomonadati</taxon>
        <taxon>Myxococcota</taxon>
        <taxon>Myxococcia</taxon>
        <taxon>Myxococcales</taxon>
        <taxon>Cystobacterineae</taxon>
        <taxon>Archangiaceae</taxon>
        <taxon>Hyalangium</taxon>
    </lineage>
</organism>
<evidence type="ECO:0000256" key="5">
    <source>
        <dbReference type="ARBA" id="ARBA00022597"/>
    </source>
</evidence>
<feature type="transmembrane region" description="Helical" evidence="11">
    <location>
        <begin position="48"/>
        <end position="68"/>
    </location>
</feature>
<feature type="transmembrane region" description="Helical" evidence="11">
    <location>
        <begin position="165"/>
        <end position="187"/>
    </location>
</feature>
<sequence length="389" mass="40177">MGAWRGFRRRLSQGELGSLPVIVGLSVIWLIFYLANPRFLSAVNLTNLMLQIAAMGTISAGIVLVLLLGEIDLSAGAVSGLSAAVMTILNVKMQWAPVPAILAGLGTGAAIGLFHGLWITKLRVPSFVVTLAGLLGWQGALLFVLGGTGTVNLNHPLITGLTGTFFAPAIAWPVAGLIILTYVATVLVERWRRTAAGLPQKHLRSTVARMVVISGAVLVAVAIFVQDRGLPLASLLFAGFVLLLELLIKHTRFGRHVFAVGGNAEAARRAGIRVENIRVAIFTLASTMAAAGGILAASRLLAVNQSSGSGDVLLNSIAAAVIGGTSLFGGRGSAWSAILGALVIGSISNGMDLLALSSSVKFMVTGAVLLVAASIDALSRRGRQAAGRA</sequence>
<accession>A0ABU5H210</accession>
<comment type="function">
    <text evidence="9">Part of the binding-protein-dependent transport system for D-xylose. Probably responsible for the translocation of the substrate across the membrane.</text>
</comment>
<evidence type="ECO:0000313" key="12">
    <source>
        <dbReference type="EMBL" id="MDY7227495.1"/>
    </source>
</evidence>
<feature type="transmembrane region" description="Helical" evidence="11">
    <location>
        <begin position="207"/>
        <end position="225"/>
    </location>
</feature>
<evidence type="ECO:0000256" key="6">
    <source>
        <dbReference type="ARBA" id="ARBA00022692"/>
    </source>
</evidence>
<feature type="transmembrane region" description="Helical" evidence="11">
    <location>
        <begin position="16"/>
        <end position="36"/>
    </location>
</feature>
<feature type="transmembrane region" description="Helical" evidence="11">
    <location>
        <begin position="362"/>
        <end position="379"/>
    </location>
</feature>
<dbReference type="PANTHER" id="PTHR32196">
    <property type="entry name" value="ABC TRANSPORTER PERMEASE PROTEIN YPHD-RELATED-RELATED"/>
    <property type="match status" value="1"/>
</dbReference>
<feature type="transmembrane region" description="Helical" evidence="11">
    <location>
        <begin position="231"/>
        <end position="248"/>
    </location>
</feature>
<keyword evidence="4" id="KW-0997">Cell inner membrane</keyword>
<keyword evidence="5" id="KW-0762">Sugar transport</keyword>
<evidence type="ECO:0000256" key="9">
    <source>
        <dbReference type="ARBA" id="ARBA00035611"/>
    </source>
</evidence>
<evidence type="ECO:0000256" key="10">
    <source>
        <dbReference type="ARBA" id="ARBA00035686"/>
    </source>
</evidence>
<dbReference type="CDD" id="cd06579">
    <property type="entry name" value="TM_PBP1_transp_AraH_like"/>
    <property type="match status" value="1"/>
</dbReference>
<feature type="transmembrane region" description="Helical" evidence="11">
    <location>
        <begin position="127"/>
        <end position="145"/>
    </location>
</feature>
<evidence type="ECO:0000256" key="2">
    <source>
        <dbReference type="ARBA" id="ARBA00022448"/>
    </source>
</evidence>
<gene>
    <name evidence="12" type="ORF">SYV04_13870</name>
</gene>
<evidence type="ECO:0000256" key="8">
    <source>
        <dbReference type="ARBA" id="ARBA00023136"/>
    </source>
</evidence>
<keyword evidence="8 11" id="KW-0472">Membrane</keyword>
<dbReference type="Proteomes" id="UP001291309">
    <property type="component" value="Unassembled WGS sequence"/>
</dbReference>